<dbReference type="SUPFAM" id="SSF143011">
    <property type="entry name" value="RelE-like"/>
    <property type="match status" value="1"/>
</dbReference>
<organism evidence="3 4">
    <name type="scientific">Azotobacter bryophylli</name>
    <dbReference type="NCBI Taxonomy" id="1986537"/>
    <lineage>
        <taxon>Bacteria</taxon>
        <taxon>Pseudomonadati</taxon>
        <taxon>Pseudomonadota</taxon>
        <taxon>Gammaproteobacteria</taxon>
        <taxon>Pseudomonadales</taxon>
        <taxon>Pseudomonadaceae</taxon>
        <taxon>Azotobacter</taxon>
    </lineage>
</organism>
<dbReference type="Pfam" id="PF05016">
    <property type="entry name" value="ParE_toxin"/>
    <property type="match status" value="1"/>
</dbReference>
<dbReference type="EMBL" id="JBHRSJ010000034">
    <property type="protein sequence ID" value="MFC2973858.1"/>
    <property type="molecule type" value="Genomic_DNA"/>
</dbReference>
<evidence type="ECO:0000256" key="1">
    <source>
        <dbReference type="ARBA" id="ARBA00006226"/>
    </source>
</evidence>
<dbReference type="RefSeq" id="WP_377815776.1">
    <property type="nucleotide sequence ID" value="NZ_JBHRSJ010000034.1"/>
</dbReference>
<dbReference type="InterPro" id="IPR007712">
    <property type="entry name" value="RelE/ParE_toxin"/>
</dbReference>
<evidence type="ECO:0000313" key="3">
    <source>
        <dbReference type="EMBL" id="MFC2973858.1"/>
    </source>
</evidence>
<accession>A0ABV7AXG2</accession>
<name>A0ABV7AXG2_9GAMM</name>
<reference evidence="4" key="1">
    <citation type="journal article" date="2019" name="Int. J. Syst. Evol. Microbiol.">
        <title>The Global Catalogue of Microorganisms (GCM) 10K type strain sequencing project: providing services to taxonomists for standard genome sequencing and annotation.</title>
        <authorList>
            <consortium name="The Broad Institute Genomics Platform"/>
            <consortium name="The Broad Institute Genome Sequencing Center for Infectious Disease"/>
            <person name="Wu L."/>
            <person name="Ma J."/>
        </authorList>
    </citation>
    <scope>NUCLEOTIDE SEQUENCE [LARGE SCALE GENOMIC DNA]</scope>
    <source>
        <strain evidence="4">KCTC 62195</strain>
    </source>
</reference>
<dbReference type="PANTHER" id="PTHR35601:SF2">
    <property type="entry name" value="MRNA INTERFERASE TOXIN RELE"/>
    <property type="match status" value="1"/>
</dbReference>
<proteinExistence type="inferred from homology"/>
<evidence type="ECO:0000313" key="4">
    <source>
        <dbReference type="Proteomes" id="UP001595457"/>
    </source>
</evidence>
<dbReference type="PANTHER" id="PTHR35601">
    <property type="entry name" value="TOXIN RELE"/>
    <property type="match status" value="1"/>
</dbReference>
<evidence type="ECO:0000256" key="2">
    <source>
        <dbReference type="ARBA" id="ARBA00022649"/>
    </source>
</evidence>
<dbReference type="Proteomes" id="UP001595457">
    <property type="component" value="Unassembled WGS sequence"/>
</dbReference>
<comment type="similarity">
    <text evidence="1">Belongs to the RelE toxin family.</text>
</comment>
<gene>
    <name evidence="3" type="ORF">ACFOJE_16775</name>
</gene>
<keyword evidence="4" id="KW-1185">Reference proteome</keyword>
<dbReference type="Gene3D" id="3.30.2310.20">
    <property type="entry name" value="RelE-like"/>
    <property type="match status" value="1"/>
</dbReference>
<keyword evidence="2" id="KW-1277">Toxin-antitoxin system</keyword>
<sequence length="95" mass="11177">MTYSLEFDARALKEWHKLGDTVRQQFKKKLTEVLKHPRIEANRLQGLPDCYKIKLRSAGYRLVYQVLDHEVVVFVVAVDKRERSAVYEKASERLA</sequence>
<dbReference type="InterPro" id="IPR035093">
    <property type="entry name" value="RelE/ParE_toxin_dom_sf"/>
</dbReference>
<protein>
    <submittedName>
        <fullName evidence="3">Type II toxin-antitoxin system RelE/ParE family toxin</fullName>
    </submittedName>
</protein>
<comment type="caution">
    <text evidence="3">The sequence shown here is derived from an EMBL/GenBank/DDBJ whole genome shotgun (WGS) entry which is preliminary data.</text>
</comment>
<dbReference type="NCBIfam" id="TIGR02385">
    <property type="entry name" value="RelE_StbE"/>
    <property type="match status" value="1"/>
</dbReference>